<dbReference type="Proteomes" id="UP000190744">
    <property type="component" value="Unassembled WGS sequence"/>
</dbReference>
<gene>
    <name evidence="2" type="ORF">PEBR_28199</name>
</gene>
<sequence>MLRKGVGLARGGLPGDVIARFTVFPASLPLNLSATSSTNQQIHKPTNPRFHTVALDFPMDGDDPLVQALPPATDYLTYLTLLEYQLTPERLPLLHRLLQDEKLTTNIGWDLVKLLLPMLPASTECLQDVARLGNPREVILRVCEALENLQPEDDEDEDDEGEAEEASKALPKHILQFNCLLAMLSILHTRLQAKRPSRFIATSLKAALEAYETVTCDETTLALLEFFRDLSPNKRPAPPPRAPSESSVLRVSEASAPDPEAEVQSPSLAKDNETQLVRKFVQFGLLEMLKLYLLNFSGPMDPGMAWTIRMQEKLNPHLRLPAQSQTDAYGSIKELRERDMIMGKIVALSRDVGIDSNDLLSIISRSPEHQASQLDFDELPEIADQIPLERHGSLLLLAARAAGAVLFESSARSPPSVPVFPDLARIFPHFLGSSDNLEEVAFGQPHALLDSLLALTIHATQSPVAVPSDDAEFENFLFILTACTARQSHAIVRQIPAIILRSHPSPTARFKVIREILENKRLQSVRDTAISWLKDEIISTKPSELPENVFHDPLWFWSIFSLLLRPVDADDCSKSLVESWSRLTQSEGPSLHSALNLYFLALSSNDLRDRLELEKTVKYFRSQVLVPLRQIFRAFESDLTAKGGDGLIEEAVGEEMCQFGIANSVGLIGLTLDQIEEVINEHFGTDDADLKEYSTDEEARVAEIRKQTEGSAL</sequence>
<evidence type="ECO:0000256" key="1">
    <source>
        <dbReference type="SAM" id="MobiDB-lite"/>
    </source>
</evidence>
<dbReference type="InterPro" id="IPR013877">
    <property type="entry name" value="YAP-bd/ALF4/Glomulin"/>
</dbReference>
<reference evidence="3" key="1">
    <citation type="submission" date="2015-09" db="EMBL/GenBank/DDBJ databases">
        <authorList>
            <person name="Fill T.P."/>
            <person name="Baretta J.F."/>
            <person name="de Almeida L.G."/>
            <person name="Rocha M."/>
            <person name="de Souza D.H."/>
            <person name="Malavazi I."/>
            <person name="Cerdeira L.T."/>
            <person name="Hong H."/>
            <person name="Samborskyy M."/>
            <person name="de Vasconcelos A.T."/>
            <person name="Leadlay P."/>
            <person name="Rodrigues-Filho E."/>
        </authorList>
    </citation>
    <scope>NUCLEOTIDE SEQUENCE [LARGE SCALE GENOMIC DNA]</scope>
    <source>
        <strain evidence="3">LaBioMMi 136</strain>
    </source>
</reference>
<organism evidence="2 3">
    <name type="scientific">Penicillium brasilianum</name>
    <dbReference type="NCBI Taxonomy" id="104259"/>
    <lineage>
        <taxon>Eukaryota</taxon>
        <taxon>Fungi</taxon>
        <taxon>Dikarya</taxon>
        <taxon>Ascomycota</taxon>
        <taxon>Pezizomycotina</taxon>
        <taxon>Eurotiomycetes</taxon>
        <taxon>Eurotiomycetidae</taxon>
        <taxon>Eurotiales</taxon>
        <taxon>Aspergillaceae</taxon>
        <taxon>Penicillium</taxon>
    </lineage>
</organism>
<dbReference type="InterPro" id="IPR040347">
    <property type="entry name" value="YBP1/2"/>
</dbReference>
<feature type="region of interest" description="Disordered" evidence="1">
    <location>
        <begin position="232"/>
        <end position="266"/>
    </location>
</feature>
<protein>
    <recommendedName>
        <fullName evidence="4">DUF1760-domain-containing protein</fullName>
    </recommendedName>
</protein>
<proteinExistence type="predicted"/>
<evidence type="ECO:0000313" key="2">
    <source>
        <dbReference type="EMBL" id="OOQ84901.1"/>
    </source>
</evidence>
<dbReference type="PANTHER" id="PTHR28020:SF1">
    <property type="entry name" value="YAP1-BINDING PROTEIN 1-RELATED"/>
    <property type="match status" value="1"/>
</dbReference>
<name>A0A1S9RHS6_PENBI</name>
<comment type="caution">
    <text evidence="2">The sequence shown here is derived from an EMBL/GenBank/DDBJ whole genome shotgun (WGS) entry which is preliminary data.</text>
</comment>
<evidence type="ECO:0008006" key="4">
    <source>
        <dbReference type="Google" id="ProtNLM"/>
    </source>
</evidence>
<accession>A0A1S9RHS6</accession>
<dbReference type="Pfam" id="PF08568">
    <property type="entry name" value="Kinetochor_Ybp2"/>
    <property type="match status" value="1"/>
</dbReference>
<dbReference type="AlphaFoldDB" id="A0A1S9RHS6"/>
<dbReference type="GO" id="GO:0005737">
    <property type="term" value="C:cytoplasm"/>
    <property type="evidence" value="ECO:0007669"/>
    <property type="project" value="TreeGrafter"/>
</dbReference>
<dbReference type="PANTHER" id="PTHR28020">
    <property type="entry name" value="YAP1-BINDING PROTEIN 1-RELATED"/>
    <property type="match status" value="1"/>
</dbReference>
<dbReference type="GO" id="GO:0034599">
    <property type="term" value="P:cellular response to oxidative stress"/>
    <property type="evidence" value="ECO:0007669"/>
    <property type="project" value="InterPro"/>
</dbReference>
<dbReference type="EMBL" id="LJBN01000173">
    <property type="protein sequence ID" value="OOQ84901.1"/>
    <property type="molecule type" value="Genomic_DNA"/>
</dbReference>
<evidence type="ECO:0000313" key="3">
    <source>
        <dbReference type="Proteomes" id="UP000190744"/>
    </source>
</evidence>